<feature type="region of interest" description="Disordered" evidence="5">
    <location>
        <begin position="53"/>
        <end position="89"/>
    </location>
</feature>
<feature type="compositionally biased region" description="Pro residues" evidence="5">
    <location>
        <begin position="60"/>
        <end position="77"/>
    </location>
</feature>
<proteinExistence type="predicted"/>
<dbReference type="InterPro" id="IPR046982">
    <property type="entry name" value="BIN3/RVS161-like"/>
</dbReference>
<dbReference type="InterPro" id="IPR001452">
    <property type="entry name" value="SH3_domain"/>
</dbReference>
<protein>
    <submittedName>
        <fullName evidence="7">SH3-domain-containing protein</fullName>
    </submittedName>
</protein>
<dbReference type="SMART" id="SM00326">
    <property type="entry name" value="SH3"/>
    <property type="match status" value="1"/>
</dbReference>
<dbReference type="Proteomes" id="UP000054007">
    <property type="component" value="Unassembled WGS sequence"/>
</dbReference>
<dbReference type="AlphaFoldDB" id="A0A0D7AZR8"/>
<comment type="subcellular location">
    <subcellularLocation>
        <location evidence="1">Cytoplasm</location>
    </subcellularLocation>
</comment>
<dbReference type="PANTHER" id="PTHR47174:SF3">
    <property type="entry name" value="BRIDGING INTEGRATOR 3"/>
    <property type="match status" value="1"/>
</dbReference>
<evidence type="ECO:0000313" key="8">
    <source>
        <dbReference type="Proteomes" id="UP000054007"/>
    </source>
</evidence>
<keyword evidence="8" id="KW-1185">Reference proteome</keyword>
<dbReference type="CDD" id="cd00174">
    <property type="entry name" value="SH3"/>
    <property type="match status" value="1"/>
</dbReference>
<reference evidence="7 8" key="1">
    <citation type="journal article" date="2015" name="Fungal Genet. Biol.">
        <title>Evolution of novel wood decay mechanisms in Agaricales revealed by the genome sequences of Fistulina hepatica and Cylindrobasidium torrendii.</title>
        <authorList>
            <person name="Floudas D."/>
            <person name="Held B.W."/>
            <person name="Riley R."/>
            <person name="Nagy L.G."/>
            <person name="Koehler G."/>
            <person name="Ransdell A.S."/>
            <person name="Younus H."/>
            <person name="Chow J."/>
            <person name="Chiniquy J."/>
            <person name="Lipzen A."/>
            <person name="Tritt A."/>
            <person name="Sun H."/>
            <person name="Haridas S."/>
            <person name="LaButti K."/>
            <person name="Ohm R.A."/>
            <person name="Kues U."/>
            <person name="Blanchette R.A."/>
            <person name="Grigoriev I.V."/>
            <person name="Minto R.E."/>
            <person name="Hibbett D.S."/>
        </authorList>
    </citation>
    <scope>NUCLEOTIDE SEQUENCE [LARGE SCALE GENOMIC DNA]</scope>
    <source>
        <strain evidence="7 8">FP15055 ss-10</strain>
    </source>
</reference>
<dbReference type="SUPFAM" id="SSF50044">
    <property type="entry name" value="SH3-domain"/>
    <property type="match status" value="1"/>
</dbReference>
<dbReference type="GO" id="GO:0015629">
    <property type="term" value="C:actin cytoskeleton"/>
    <property type="evidence" value="ECO:0007669"/>
    <property type="project" value="TreeGrafter"/>
</dbReference>
<name>A0A0D7AZR8_9AGAR</name>
<accession>A0A0D7AZR8</accession>
<feature type="compositionally biased region" description="Polar residues" evidence="5">
    <location>
        <begin position="103"/>
        <end position="114"/>
    </location>
</feature>
<evidence type="ECO:0000256" key="3">
    <source>
        <dbReference type="ARBA" id="ARBA00022490"/>
    </source>
</evidence>
<evidence type="ECO:0000256" key="1">
    <source>
        <dbReference type="ARBA" id="ARBA00004496"/>
    </source>
</evidence>
<dbReference type="GO" id="GO:0051666">
    <property type="term" value="P:actin cortical patch localization"/>
    <property type="evidence" value="ECO:0007669"/>
    <property type="project" value="InterPro"/>
</dbReference>
<dbReference type="GO" id="GO:0005737">
    <property type="term" value="C:cytoplasm"/>
    <property type="evidence" value="ECO:0007669"/>
    <property type="project" value="UniProtKB-SubCell"/>
</dbReference>
<dbReference type="OrthoDB" id="10255128at2759"/>
<dbReference type="GO" id="GO:0097320">
    <property type="term" value="P:plasma membrane tubulation"/>
    <property type="evidence" value="ECO:0007669"/>
    <property type="project" value="TreeGrafter"/>
</dbReference>
<evidence type="ECO:0000256" key="5">
    <source>
        <dbReference type="SAM" id="MobiDB-lite"/>
    </source>
</evidence>
<dbReference type="STRING" id="1314674.A0A0D7AZR8"/>
<dbReference type="GO" id="GO:0006897">
    <property type="term" value="P:endocytosis"/>
    <property type="evidence" value="ECO:0007669"/>
    <property type="project" value="InterPro"/>
</dbReference>
<evidence type="ECO:0000259" key="6">
    <source>
        <dbReference type="PROSITE" id="PS50002"/>
    </source>
</evidence>
<dbReference type="PROSITE" id="PS50002">
    <property type="entry name" value="SH3"/>
    <property type="match status" value="1"/>
</dbReference>
<evidence type="ECO:0000256" key="4">
    <source>
        <dbReference type="PROSITE-ProRule" id="PRU00192"/>
    </source>
</evidence>
<evidence type="ECO:0000256" key="2">
    <source>
        <dbReference type="ARBA" id="ARBA00022443"/>
    </source>
</evidence>
<dbReference type="InterPro" id="IPR036028">
    <property type="entry name" value="SH3-like_dom_sf"/>
</dbReference>
<dbReference type="PANTHER" id="PTHR47174">
    <property type="entry name" value="BRIDGING INTEGRATOR 3"/>
    <property type="match status" value="1"/>
</dbReference>
<gene>
    <name evidence="7" type="ORF">CYLTODRAFT_136010</name>
</gene>
<dbReference type="Gene3D" id="2.30.30.40">
    <property type="entry name" value="SH3 Domains"/>
    <property type="match status" value="1"/>
</dbReference>
<dbReference type="PRINTS" id="PR00452">
    <property type="entry name" value="SH3DOMAIN"/>
</dbReference>
<feature type="domain" description="SH3" evidence="6">
    <location>
        <begin position="159"/>
        <end position="216"/>
    </location>
</feature>
<evidence type="ECO:0000313" key="7">
    <source>
        <dbReference type="EMBL" id="KIY63470.1"/>
    </source>
</evidence>
<dbReference type="PRINTS" id="PR00499">
    <property type="entry name" value="P67PHOX"/>
</dbReference>
<keyword evidence="2 4" id="KW-0728">SH3 domain</keyword>
<dbReference type="EMBL" id="KN880693">
    <property type="protein sequence ID" value="KIY63470.1"/>
    <property type="molecule type" value="Genomic_DNA"/>
</dbReference>
<keyword evidence="3" id="KW-0963">Cytoplasm</keyword>
<dbReference type="Pfam" id="PF00018">
    <property type="entry name" value="SH3_1"/>
    <property type="match status" value="1"/>
</dbReference>
<feature type="region of interest" description="Disordered" evidence="5">
    <location>
        <begin position="103"/>
        <end position="159"/>
    </location>
</feature>
<sequence length="216" mass="23141">MVFTNFSHQEKDAFFSLLDEYFQSRPELAAKLSGKGSVSTADVGNAVSRAASAFGSLNTPTPPPPARRSPTQPPPDRTPAGLVSAKVFGTVDTTNKMSMLTSSLRKKTSGNPINSTPPPPPAFQSAKNTFAPPPKRTLSAEPPSPAPRTPQRQLTPEPPQGEWAEALYDYNSGEDGDLAVKAGQQVWVTEKSSPEWWTGTLDGRSGLFPASYVKLL</sequence>
<dbReference type="GO" id="GO:0008289">
    <property type="term" value="F:lipid binding"/>
    <property type="evidence" value="ECO:0007669"/>
    <property type="project" value="TreeGrafter"/>
</dbReference>
<organism evidence="7 8">
    <name type="scientific">Cylindrobasidium torrendii FP15055 ss-10</name>
    <dbReference type="NCBI Taxonomy" id="1314674"/>
    <lineage>
        <taxon>Eukaryota</taxon>
        <taxon>Fungi</taxon>
        <taxon>Dikarya</taxon>
        <taxon>Basidiomycota</taxon>
        <taxon>Agaricomycotina</taxon>
        <taxon>Agaricomycetes</taxon>
        <taxon>Agaricomycetidae</taxon>
        <taxon>Agaricales</taxon>
        <taxon>Marasmiineae</taxon>
        <taxon>Physalacriaceae</taxon>
        <taxon>Cylindrobasidium</taxon>
    </lineage>
</organism>